<reference evidence="9 11" key="2">
    <citation type="journal article" date="2018" name="Plant J.">
        <title>The Physcomitrella patens chromosome-scale assembly reveals moss genome structure and evolution.</title>
        <authorList>
            <person name="Lang D."/>
            <person name="Ullrich K.K."/>
            <person name="Murat F."/>
            <person name="Fuchs J."/>
            <person name="Jenkins J."/>
            <person name="Haas F.B."/>
            <person name="Piednoel M."/>
            <person name="Gundlach H."/>
            <person name="Van Bel M."/>
            <person name="Meyberg R."/>
            <person name="Vives C."/>
            <person name="Morata J."/>
            <person name="Symeonidi A."/>
            <person name="Hiss M."/>
            <person name="Muchero W."/>
            <person name="Kamisugi Y."/>
            <person name="Saleh O."/>
            <person name="Blanc G."/>
            <person name="Decker E.L."/>
            <person name="van Gessel N."/>
            <person name="Grimwood J."/>
            <person name="Hayes R.D."/>
            <person name="Graham S.W."/>
            <person name="Gunter L.E."/>
            <person name="McDaniel S.F."/>
            <person name="Hoernstein S.N.W."/>
            <person name="Larsson A."/>
            <person name="Li F.W."/>
            <person name="Perroud P.F."/>
            <person name="Phillips J."/>
            <person name="Ranjan P."/>
            <person name="Rokshar D.S."/>
            <person name="Rothfels C.J."/>
            <person name="Schneider L."/>
            <person name="Shu S."/>
            <person name="Stevenson D.W."/>
            <person name="Thummler F."/>
            <person name="Tillich M."/>
            <person name="Villarreal Aguilar J.C."/>
            <person name="Widiez T."/>
            <person name="Wong G.K."/>
            <person name="Wymore A."/>
            <person name="Zhang Y."/>
            <person name="Zimmer A.D."/>
            <person name="Quatrano R.S."/>
            <person name="Mayer K.F.X."/>
            <person name="Goodstein D."/>
            <person name="Casacuberta J.M."/>
            <person name="Vandepoele K."/>
            <person name="Reski R."/>
            <person name="Cuming A.C."/>
            <person name="Tuskan G.A."/>
            <person name="Maumus F."/>
            <person name="Salse J."/>
            <person name="Schmutz J."/>
            <person name="Rensing S.A."/>
        </authorList>
    </citation>
    <scope>NUCLEOTIDE SEQUENCE [LARGE SCALE GENOMIC DNA]</scope>
    <source>
        <strain evidence="10 11">cv. Gransden 2004</strain>
    </source>
</reference>
<dbReference type="GeneID" id="112281905"/>
<dbReference type="GO" id="GO:0000978">
    <property type="term" value="F:RNA polymerase II cis-regulatory region sequence-specific DNA binding"/>
    <property type="evidence" value="ECO:0000318"/>
    <property type="project" value="GO_Central"/>
</dbReference>
<evidence type="ECO:0000256" key="7">
    <source>
        <dbReference type="SAM" id="MobiDB-lite"/>
    </source>
</evidence>
<dbReference type="InterPro" id="IPR036638">
    <property type="entry name" value="HLH_DNA-bd_sf"/>
</dbReference>
<dbReference type="RefSeq" id="XP_024374696.1">
    <property type="nucleotide sequence ID" value="XM_024518928.2"/>
</dbReference>
<dbReference type="SUPFAM" id="SSF47459">
    <property type="entry name" value="HLH, helix-loop-helix DNA-binding domain"/>
    <property type="match status" value="1"/>
</dbReference>
<dbReference type="RefSeq" id="XP_024374694.1">
    <property type="nucleotide sequence ID" value="XM_024518926.2"/>
</dbReference>
<feature type="domain" description="BHLH" evidence="8">
    <location>
        <begin position="387"/>
        <end position="437"/>
    </location>
</feature>
<evidence type="ECO:0000256" key="2">
    <source>
        <dbReference type="ARBA" id="ARBA00023015"/>
    </source>
</evidence>
<dbReference type="GO" id="GO:0006357">
    <property type="term" value="P:regulation of transcription by RNA polymerase II"/>
    <property type="evidence" value="ECO:0000318"/>
    <property type="project" value="GO_Central"/>
</dbReference>
<dbReference type="EMBL" id="ABEU02000004">
    <property type="protein sequence ID" value="PNR54847.1"/>
    <property type="molecule type" value="Genomic_DNA"/>
</dbReference>
<keyword evidence="2" id="KW-0805">Transcription regulation</keyword>
<dbReference type="RefSeq" id="XP_024374693.1">
    <property type="nucleotide sequence ID" value="XM_024518925.2"/>
</dbReference>
<keyword evidence="4" id="KW-0804">Transcription</keyword>
<dbReference type="GO" id="GO:0046983">
    <property type="term" value="F:protein dimerization activity"/>
    <property type="evidence" value="ECO:0007669"/>
    <property type="project" value="InterPro"/>
</dbReference>
<evidence type="ECO:0000313" key="10">
    <source>
        <dbReference type="EnsemblPlants" id="Pp3c4_3920V3.1"/>
    </source>
</evidence>
<sequence length="462" mass="50596">MGSVDDVLTVMLSDDHDPSSLAAVKTSSNSPFRLPNDMFALLPYSSSLQGSLSGSGQQLGSSKGTNFPRKGLGRSLAQIPEWPFPKDEKWGLDVLQEPDLTRATNFSPNVIAPQNMKTSRQGGLQRYHSAPSSFLQCLDDFINEPGAYPQASSPLPDSDGLLTWADNLAPIMERCSQQMDTEKILPSSELNDYEEFIATLTDFSTTSRPPESQKLDSKESLIRQDGLGGFTLPAIQDNMEESSDVTFQMPGFLPQCESMPGPTSEKNGATNNSKSSTYTPEECTYLVKEPAVSGGLWNCPTNPGKLGGNMPPTGEEVTMEPPLDWSRTNSFRTAARVGEAGPKLGGLIRHSSLPAPSRPFSGNVDFDDLFADPSAVPLKTIRANRGHATHPRSIAERVRRGKISERMKKLQDLVPSMDRQTNTADMLDDAVEYVKQLQQQVQELSKTVAELQQLQERLGRRD</sequence>
<dbReference type="PROSITE" id="PS50888">
    <property type="entry name" value="BHLH"/>
    <property type="match status" value="1"/>
</dbReference>
<dbReference type="GO" id="GO:0005634">
    <property type="term" value="C:nucleus"/>
    <property type="evidence" value="ECO:0000318"/>
    <property type="project" value="GO_Central"/>
</dbReference>
<evidence type="ECO:0000256" key="5">
    <source>
        <dbReference type="ARBA" id="ARBA00023242"/>
    </source>
</evidence>
<reference evidence="9 11" key="1">
    <citation type="journal article" date="2008" name="Science">
        <title>The Physcomitrella genome reveals evolutionary insights into the conquest of land by plants.</title>
        <authorList>
            <person name="Rensing S."/>
            <person name="Lang D."/>
            <person name="Zimmer A."/>
            <person name="Terry A."/>
            <person name="Salamov A."/>
            <person name="Shapiro H."/>
            <person name="Nishiyama T."/>
            <person name="Perroud P.-F."/>
            <person name="Lindquist E."/>
            <person name="Kamisugi Y."/>
            <person name="Tanahashi T."/>
            <person name="Sakakibara K."/>
            <person name="Fujita T."/>
            <person name="Oishi K."/>
            <person name="Shin-I T."/>
            <person name="Kuroki Y."/>
            <person name="Toyoda A."/>
            <person name="Suzuki Y."/>
            <person name="Hashimoto A."/>
            <person name="Yamaguchi K."/>
            <person name="Sugano A."/>
            <person name="Kohara Y."/>
            <person name="Fujiyama A."/>
            <person name="Anterola A."/>
            <person name="Aoki S."/>
            <person name="Ashton N."/>
            <person name="Barbazuk W.B."/>
            <person name="Barker E."/>
            <person name="Bennetzen J."/>
            <person name="Bezanilla M."/>
            <person name="Blankenship R."/>
            <person name="Cho S.H."/>
            <person name="Dutcher S."/>
            <person name="Estelle M."/>
            <person name="Fawcett J.A."/>
            <person name="Gundlach H."/>
            <person name="Hanada K."/>
            <person name="Heyl A."/>
            <person name="Hicks K.A."/>
            <person name="Hugh J."/>
            <person name="Lohr M."/>
            <person name="Mayer K."/>
            <person name="Melkozernov A."/>
            <person name="Murata T."/>
            <person name="Nelson D."/>
            <person name="Pils B."/>
            <person name="Prigge M."/>
            <person name="Reiss B."/>
            <person name="Renner T."/>
            <person name="Rombauts S."/>
            <person name="Rushton P."/>
            <person name="Sanderfoot A."/>
            <person name="Schween G."/>
            <person name="Shiu S.-H."/>
            <person name="Stueber K."/>
            <person name="Theodoulou F.L."/>
            <person name="Tu H."/>
            <person name="Van de Peer Y."/>
            <person name="Verrier P.J."/>
            <person name="Waters E."/>
            <person name="Wood A."/>
            <person name="Yang L."/>
            <person name="Cove D."/>
            <person name="Cuming A."/>
            <person name="Hasebe M."/>
            <person name="Lucas S."/>
            <person name="Mishler D.B."/>
            <person name="Reski R."/>
            <person name="Grigoriev I."/>
            <person name="Quatrano R.S."/>
            <person name="Boore J.L."/>
        </authorList>
    </citation>
    <scope>NUCLEOTIDE SEQUENCE [LARGE SCALE GENOMIC DNA]</scope>
    <source>
        <strain evidence="10 11">cv. Gransden 2004</strain>
    </source>
</reference>
<dbReference type="EnsemblPlants" id="Pp3c4_3920V3.3">
    <property type="protein sequence ID" value="Pp3c4_3920V3.3"/>
    <property type="gene ID" value="Pp3c4_3920"/>
</dbReference>
<dbReference type="Pfam" id="PF00010">
    <property type="entry name" value="HLH"/>
    <property type="match status" value="1"/>
</dbReference>
<gene>
    <name evidence="10" type="primary">LOC112281905</name>
    <name evidence="9" type="ORF">PHYPA_005740</name>
</gene>
<dbReference type="Gramene" id="Pp3c4_3920V3.3">
    <property type="protein sequence ID" value="Pp3c4_3920V3.3"/>
    <property type="gene ID" value="Pp3c4_3920"/>
</dbReference>
<evidence type="ECO:0000256" key="1">
    <source>
        <dbReference type="ARBA" id="ARBA00004123"/>
    </source>
</evidence>
<dbReference type="InterPro" id="IPR045843">
    <property type="entry name" value="IND-like"/>
</dbReference>
<dbReference type="RefSeq" id="XP_024374697.1">
    <property type="nucleotide sequence ID" value="XM_024518929.2"/>
</dbReference>
<dbReference type="STRING" id="3218.A0A2K1KM47"/>
<comment type="subcellular location">
    <subcellularLocation>
        <location evidence="1">Nucleus</location>
    </subcellularLocation>
</comment>
<proteinExistence type="predicted"/>
<evidence type="ECO:0000256" key="6">
    <source>
        <dbReference type="SAM" id="Coils"/>
    </source>
</evidence>
<keyword evidence="5" id="KW-0539">Nucleus</keyword>
<dbReference type="FunFam" id="4.10.280.10:FF:000021">
    <property type="entry name" value="Transcription factor bHLH130 family"/>
    <property type="match status" value="1"/>
</dbReference>
<dbReference type="PANTHER" id="PTHR16223">
    <property type="entry name" value="TRANSCRIPTION FACTOR BHLH83-RELATED"/>
    <property type="match status" value="1"/>
</dbReference>
<dbReference type="InterPro" id="IPR011598">
    <property type="entry name" value="bHLH_dom"/>
</dbReference>
<dbReference type="EnsemblPlants" id="Pp3c4_3920V3.1">
    <property type="protein sequence ID" value="Pp3c4_3920V3.1"/>
    <property type="gene ID" value="Pp3c4_3920"/>
</dbReference>
<dbReference type="AlphaFoldDB" id="A0A2K1KM47"/>
<reference evidence="10" key="3">
    <citation type="submission" date="2020-12" db="UniProtKB">
        <authorList>
            <consortium name="EnsemblPlants"/>
        </authorList>
    </citation>
    <scope>IDENTIFICATION</scope>
</reference>
<protein>
    <recommendedName>
        <fullName evidence="8">BHLH domain-containing protein</fullName>
    </recommendedName>
</protein>
<evidence type="ECO:0000259" key="8">
    <source>
        <dbReference type="PROSITE" id="PS50888"/>
    </source>
</evidence>
<name>A0A2K1KM47_PHYPA</name>
<keyword evidence="11" id="KW-1185">Reference proteome</keyword>
<evidence type="ECO:0000256" key="4">
    <source>
        <dbReference type="ARBA" id="ARBA00023163"/>
    </source>
</evidence>
<feature type="coiled-coil region" evidence="6">
    <location>
        <begin position="427"/>
        <end position="461"/>
    </location>
</feature>
<keyword evidence="6" id="KW-0175">Coiled coil</keyword>
<dbReference type="OrthoDB" id="2019494at2759"/>
<evidence type="ECO:0000313" key="9">
    <source>
        <dbReference type="EMBL" id="PNR54847.1"/>
    </source>
</evidence>
<dbReference type="GO" id="GO:0000981">
    <property type="term" value="F:DNA-binding transcription factor activity, RNA polymerase II-specific"/>
    <property type="evidence" value="ECO:0000318"/>
    <property type="project" value="GO_Central"/>
</dbReference>
<evidence type="ECO:0000256" key="3">
    <source>
        <dbReference type="ARBA" id="ARBA00023125"/>
    </source>
</evidence>
<dbReference type="Proteomes" id="UP000006727">
    <property type="component" value="Chromosome 4"/>
</dbReference>
<evidence type="ECO:0000313" key="11">
    <source>
        <dbReference type="Proteomes" id="UP000006727"/>
    </source>
</evidence>
<dbReference type="SMART" id="SM00353">
    <property type="entry name" value="HLH"/>
    <property type="match status" value="1"/>
</dbReference>
<dbReference type="PaxDb" id="3218-PP1S273_40V6.1"/>
<keyword evidence="3" id="KW-0238">DNA-binding</keyword>
<accession>A0A2K1KM47</accession>
<feature type="region of interest" description="Disordered" evidence="7">
    <location>
        <begin position="256"/>
        <end position="278"/>
    </location>
</feature>
<dbReference type="Gramene" id="Pp3c4_3920V3.1">
    <property type="protein sequence ID" value="Pp3c4_3920V3.1"/>
    <property type="gene ID" value="Pp3c4_3920"/>
</dbReference>
<dbReference type="Gene3D" id="4.10.280.10">
    <property type="entry name" value="Helix-loop-helix DNA-binding domain"/>
    <property type="match status" value="1"/>
</dbReference>
<dbReference type="PANTHER" id="PTHR16223:SF125">
    <property type="entry name" value="OS08G0506700 PROTEIN"/>
    <property type="match status" value="1"/>
</dbReference>
<feature type="compositionally biased region" description="Polar residues" evidence="7">
    <location>
        <begin position="264"/>
        <end position="278"/>
    </location>
</feature>
<organism evidence="9">
    <name type="scientific">Physcomitrium patens</name>
    <name type="common">Spreading-leaved earth moss</name>
    <name type="synonym">Physcomitrella patens</name>
    <dbReference type="NCBI Taxonomy" id="3218"/>
    <lineage>
        <taxon>Eukaryota</taxon>
        <taxon>Viridiplantae</taxon>
        <taxon>Streptophyta</taxon>
        <taxon>Embryophyta</taxon>
        <taxon>Bryophyta</taxon>
        <taxon>Bryophytina</taxon>
        <taxon>Bryopsida</taxon>
        <taxon>Funariidae</taxon>
        <taxon>Funariales</taxon>
        <taxon>Funariaceae</taxon>
        <taxon>Physcomitrium</taxon>
    </lineage>
</organism>